<protein>
    <recommendedName>
        <fullName evidence="1">non-specific serine/threonine protein kinase</fullName>
        <ecNumber evidence="1">2.7.11.1</ecNumber>
    </recommendedName>
</protein>
<keyword evidence="4" id="KW-0547">Nucleotide-binding</keyword>
<feature type="domain" description="Protein kinase" evidence="9">
    <location>
        <begin position="40"/>
        <end position="339"/>
    </location>
</feature>
<dbReference type="GO" id="GO:0005634">
    <property type="term" value="C:nucleus"/>
    <property type="evidence" value="ECO:0007669"/>
    <property type="project" value="TreeGrafter"/>
</dbReference>
<dbReference type="OrthoDB" id="310217at2759"/>
<evidence type="ECO:0000313" key="11">
    <source>
        <dbReference type="Proteomes" id="UP000316270"/>
    </source>
</evidence>
<sequence length="374" mass="42584">MDCAFFGKKIGGESDGWHSSSAIDRVGTATDAEDQAMSTNRLIKHIGGGVEAEITLIDHPNHGVVILKTRKDTSQISNEANVALTLIQGDQSSRNTLCQVFSIEGPASDMIIEYCDGGDLRYVINQLHVQSYCLGKAFLRHVQLHLGAALVYLHCGIHFDVAVGDYKYPSLHGPPWNRISHRDIKPDNIFLRWTNKVDSSCLFPDIILGDFGNAITERNFDSVLRDHGRRIEAPMRRNFCGQNYGPPEFFLLEGGDDIENVSVLSSFDMWQFGATLYELVTRIVLNMVLQNQDRNPDKTRKWISKEDWGEISAEVINMIKENRTERVTDEMLVKILPIWKTRRNEEFDKEDGVGRRDVGWLRENTQRIDMLRMK</sequence>
<comment type="catalytic activity">
    <reaction evidence="7">
        <text>L-threonyl-[protein] + ATP = O-phospho-L-threonyl-[protein] + ADP + H(+)</text>
        <dbReference type="Rhea" id="RHEA:46608"/>
        <dbReference type="Rhea" id="RHEA-COMP:11060"/>
        <dbReference type="Rhea" id="RHEA-COMP:11605"/>
        <dbReference type="ChEBI" id="CHEBI:15378"/>
        <dbReference type="ChEBI" id="CHEBI:30013"/>
        <dbReference type="ChEBI" id="CHEBI:30616"/>
        <dbReference type="ChEBI" id="CHEBI:61977"/>
        <dbReference type="ChEBI" id="CHEBI:456216"/>
        <dbReference type="EC" id="2.7.11.1"/>
    </reaction>
</comment>
<dbReference type="PROSITE" id="PS50011">
    <property type="entry name" value="PROTEIN_KINASE_DOM"/>
    <property type="match status" value="1"/>
</dbReference>
<evidence type="ECO:0000256" key="1">
    <source>
        <dbReference type="ARBA" id="ARBA00012513"/>
    </source>
</evidence>
<keyword evidence="11" id="KW-1185">Reference proteome</keyword>
<dbReference type="SUPFAM" id="SSF56112">
    <property type="entry name" value="Protein kinase-like (PK-like)"/>
    <property type="match status" value="1"/>
</dbReference>
<evidence type="ECO:0000256" key="4">
    <source>
        <dbReference type="ARBA" id="ARBA00022741"/>
    </source>
</evidence>
<evidence type="ECO:0000256" key="7">
    <source>
        <dbReference type="ARBA" id="ARBA00047899"/>
    </source>
</evidence>
<dbReference type="GO" id="GO:0005524">
    <property type="term" value="F:ATP binding"/>
    <property type="evidence" value="ECO:0007669"/>
    <property type="project" value="UniProtKB-KW"/>
</dbReference>
<dbReference type="InterPro" id="IPR050660">
    <property type="entry name" value="NEK_Ser/Thr_kinase"/>
</dbReference>
<evidence type="ECO:0000256" key="6">
    <source>
        <dbReference type="ARBA" id="ARBA00022840"/>
    </source>
</evidence>
<evidence type="ECO:0000259" key="9">
    <source>
        <dbReference type="PROSITE" id="PS50011"/>
    </source>
</evidence>
<name>A0A517LP63_9PEZI</name>
<dbReference type="Proteomes" id="UP000316270">
    <property type="component" value="Chromosome 17"/>
</dbReference>
<dbReference type="InterPro" id="IPR008271">
    <property type="entry name" value="Ser/Thr_kinase_AS"/>
</dbReference>
<keyword evidence="6" id="KW-0067">ATP-binding</keyword>
<proteinExistence type="predicted"/>
<evidence type="ECO:0000256" key="2">
    <source>
        <dbReference type="ARBA" id="ARBA00022527"/>
    </source>
</evidence>
<evidence type="ECO:0000256" key="3">
    <source>
        <dbReference type="ARBA" id="ARBA00022679"/>
    </source>
</evidence>
<dbReference type="PROSITE" id="PS00108">
    <property type="entry name" value="PROTEIN_KINASE_ST"/>
    <property type="match status" value="1"/>
</dbReference>
<evidence type="ECO:0000256" key="5">
    <source>
        <dbReference type="ARBA" id="ARBA00022777"/>
    </source>
</evidence>
<dbReference type="PANTHER" id="PTHR43671:SF98">
    <property type="entry name" value="SERINE_THREONINE-PROTEIN KINASE NEK11"/>
    <property type="match status" value="1"/>
</dbReference>
<reference evidence="10 11" key="1">
    <citation type="submission" date="2019-07" db="EMBL/GenBank/DDBJ databases">
        <title>Finished genome of Venturia effusa.</title>
        <authorList>
            <person name="Young C.A."/>
            <person name="Cox M.P."/>
            <person name="Ganley A.R.D."/>
            <person name="David W.J."/>
        </authorList>
    </citation>
    <scope>NUCLEOTIDE SEQUENCE [LARGE SCALE GENOMIC DNA]</scope>
    <source>
        <strain evidence="11">albino</strain>
    </source>
</reference>
<keyword evidence="5" id="KW-0418">Kinase</keyword>
<dbReference type="STRING" id="50376.A0A517LP63"/>
<dbReference type="InterPro" id="IPR011009">
    <property type="entry name" value="Kinase-like_dom_sf"/>
</dbReference>
<accession>A0A517LP63</accession>
<keyword evidence="3" id="KW-0808">Transferase</keyword>
<gene>
    <name evidence="10" type="ORF">FKW77_006498</name>
</gene>
<dbReference type="AlphaFoldDB" id="A0A517LP63"/>
<dbReference type="InterPro" id="IPR000719">
    <property type="entry name" value="Prot_kinase_dom"/>
</dbReference>
<evidence type="ECO:0000313" key="10">
    <source>
        <dbReference type="EMBL" id="QDS77421.1"/>
    </source>
</evidence>
<dbReference type="Gene3D" id="1.10.510.10">
    <property type="entry name" value="Transferase(Phosphotransferase) domain 1"/>
    <property type="match status" value="1"/>
</dbReference>
<keyword evidence="2" id="KW-0723">Serine/threonine-protein kinase</keyword>
<dbReference type="EMBL" id="CP042201">
    <property type="protein sequence ID" value="QDS77421.1"/>
    <property type="molecule type" value="Genomic_DNA"/>
</dbReference>
<comment type="catalytic activity">
    <reaction evidence="8">
        <text>L-seryl-[protein] + ATP = O-phospho-L-seryl-[protein] + ADP + H(+)</text>
        <dbReference type="Rhea" id="RHEA:17989"/>
        <dbReference type="Rhea" id="RHEA-COMP:9863"/>
        <dbReference type="Rhea" id="RHEA-COMP:11604"/>
        <dbReference type="ChEBI" id="CHEBI:15378"/>
        <dbReference type="ChEBI" id="CHEBI:29999"/>
        <dbReference type="ChEBI" id="CHEBI:30616"/>
        <dbReference type="ChEBI" id="CHEBI:83421"/>
        <dbReference type="ChEBI" id="CHEBI:456216"/>
        <dbReference type="EC" id="2.7.11.1"/>
    </reaction>
</comment>
<dbReference type="PANTHER" id="PTHR43671">
    <property type="entry name" value="SERINE/THREONINE-PROTEIN KINASE NEK"/>
    <property type="match status" value="1"/>
</dbReference>
<organism evidence="10 11">
    <name type="scientific">Venturia effusa</name>
    <dbReference type="NCBI Taxonomy" id="50376"/>
    <lineage>
        <taxon>Eukaryota</taxon>
        <taxon>Fungi</taxon>
        <taxon>Dikarya</taxon>
        <taxon>Ascomycota</taxon>
        <taxon>Pezizomycotina</taxon>
        <taxon>Dothideomycetes</taxon>
        <taxon>Pleosporomycetidae</taxon>
        <taxon>Venturiales</taxon>
        <taxon>Venturiaceae</taxon>
        <taxon>Venturia</taxon>
    </lineage>
</organism>
<evidence type="ECO:0000256" key="8">
    <source>
        <dbReference type="ARBA" id="ARBA00048679"/>
    </source>
</evidence>
<dbReference type="EC" id="2.7.11.1" evidence="1"/>
<dbReference type="Pfam" id="PF00069">
    <property type="entry name" value="Pkinase"/>
    <property type="match status" value="1"/>
</dbReference>
<dbReference type="SMART" id="SM00220">
    <property type="entry name" value="S_TKc"/>
    <property type="match status" value="1"/>
</dbReference>
<dbReference type="GO" id="GO:0004674">
    <property type="term" value="F:protein serine/threonine kinase activity"/>
    <property type="evidence" value="ECO:0007669"/>
    <property type="project" value="UniProtKB-KW"/>
</dbReference>